<keyword evidence="1" id="KW-0812">Transmembrane</keyword>
<feature type="transmembrane region" description="Helical" evidence="1">
    <location>
        <begin position="161"/>
        <end position="180"/>
    </location>
</feature>
<feature type="transmembrane region" description="Helical" evidence="1">
    <location>
        <begin position="15"/>
        <end position="37"/>
    </location>
</feature>
<accession>A0A831WB24</accession>
<sequence length="182" mass="20714">MNYQQAKNKVVIKRILGAGIGVPAFISTVVSLLKMIYFRIDDGTELGGMIARPLKTLVSWAYENSHQFIGWFWEYSPTPDQMNLVKSGNGYFLFIYLLIFIGAAFFVSGNKLARRLQKINQKIENQFIEESIKGEEARSREEIERETEIPKSSIFSQFHQLYLAPIVVGLVVALLLKFMGAI</sequence>
<reference evidence="2" key="1">
    <citation type="journal article" date="2020" name="mSystems">
        <title>Genome- and Community-Level Interaction Insights into Carbon Utilization and Element Cycling Functions of Hydrothermarchaeota in Hydrothermal Sediment.</title>
        <authorList>
            <person name="Zhou Z."/>
            <person name="Liu Y."/>
            <person name="Xu W."/>
            <person name="Pan J."/>
            <person name="Luo Z.H."/>
            <person name="Li M."/>
        </authorList>
    </citation>
    <scope>NUCLEOTIDE SEQUENCE [LARGE SCALE GENOMIC DNA]</scope>
    <source>
        <strain evidence="2">HyVt-443</strain>
    </source>
</reference>
<name>A0A831WB24_9GAMM</name>
<comment type="caution">
    <text evidence="2">The sequence shown here is derived from an EMBL/GenBank/DDBJ whole genome shotgun (WGS) entry which is preliminary data.</text>
</comment>
<protein>
    <submittedName>
        <fullName evidence="2">YfeABCD locus regulator</fullName>
    </submittedName>
</protein>
<proteinExistence type="predicted"/>
<keyword evidence="1" id="KW-1133">Transmembrane helix</keyword>
<dbReference type="AlphaFoldDB" id="A0A831WB24"/>
<dbReference type="EMBL" id="DRKP01000119">
    <property type="protein sequence ID" value="HEB96787.1"/>
    <property type="molecule type" value="Genomic_DNA"/>
</dbReference>
<keyword evidence="1" id="KW-0472">Membrane</keyword>
<evidence type="ECO:0000256" key="1">
    <source>
        <dbReference type="SAM" id="Phobius"/>
    </source>
</evidence>
<gene>
    <name evidence="2" type="ORF">ENI96_10210</name>
</gene>
<dbReference type="Pfam" id="PF14002">
    <property type="entry name" value="YniB"/>
    <property type="match status" value="1"/>
</dbReference>
<evidence type="ECO:0000313" key="2">
    <source>
        <dbReference type="EMBL" id="HEB96787.1"/>
    </source>
</evidence>
<dbReference type="Proteomes" id="UP000886251">
    <property type="component" value="Unassembled WGS sequence"/>
</dbReference>
<feature type="transmembrane region" description="Helical" evidence="1">
    <location>
        <begin position="91"/>
        <end position="113"/>
    </location>
</feature>
<dbReference type="InterPro" id="IPR025229">
    <property type="entry name" value="YniB-like"/>
</dbReference>
<organism evidence="2">
    <name type="scientific">Sedimenticola thiotaurini</name>
    <dbReference type="NCBI Taxonomy" id="1543721"/>
    <lineage>
        <taxon>Bacteria</taxon>
        <taxon>Pseudomonadati</taxon>
        <taxon>Pseudomonadota</taxon>
        <taxon>Gammaproteobacteria</taxon>
        <taxon>Chromatiales</taxon>
        <taxon>Sedimenticolaceae</taxon>
        <taxon>Sedimenticola</taxon>
    </lineage>
</organism>